<organism evidence="1 2">
    <name type="scientific">Punica granatum</name>
    <name type="common">Pomegranate</name>
    <dbReference type="NCBI Taxonomy" id="22663"/>
    <lineage>
        <taxon>Eukaryota</taxon>
        <taxon>Viridiplantae</taxon>
        <taxon>Streptophyta</taxon>
        <taxon>Embryophyta</taxon>
        <taxon>Tracheophyta</taxon>
        <taxon>Spermatophyta</taxon>
        <taxon>Magnoliopsida</taxon>
        <taxon>eudicotyledons</taxon>
        <taxon>Gunneridae</taxon>
        <taxon>Pentapetalae</taxon>
        <taxon>rosids</taxon>
        <taxon>malvids</taxon>
        <taxon>Myrtales</taxon>
        <taxon>Lythraceae</taxon>
        <taxon>Punica</taxon>
    </lineage>
</organism>
<gene>
    <name evidence="1" type="ORF">CDL15_Pgr028581</name>
</gene>
<dbReference type="AlphaFoldDB" id="A0A218VWB0"/>
<evidence type="ECO:0000313" key="2">
    <source>
        <dbReference type="Proteomes" id="UP000197138"/>
    </source>
</evidence>
<dbReference type="PANTHER" id="PTHR37754:SF1">
    <property type="entry name" value="CALCIUM ION-BINDING PROTEIN"/>
    <property type="match status" value="1"/>
</dbReference>
<dbReference type="Proteomes" id="UP000197138">
    <property type="component" value="Unassembled WGS sequence"/>
</dbReference>
<accession>A0A218VWB0</accession>
<name>A0A218VWB0_PUNGR</name>
<dbReference type="PANTHER" id="PTHR37754">
    <property type="entry name" value="CALCIUM ION-BINDING PROTEIN"/>
    <property type="match status" value="1"/>
</dbReference>
<comment type="caution">
    <text evidence="1">The sequence shown here is derived from an EMBL/GenBank/DDBJ whole genome shotgun (WGS) entry which is preliminary data.</text>
</comment>
<dbReference type="EMBL" id="MTKT01005739">
    <property type="protein sequence ID" value="OWM64864.1"/>
    <property type="molecule type" value="Genomic_DNA"/>
</dbReference>
<evidence type="ECO:0000313" key="1">
    <source>
        <dbReference type="EMBL" id="OWM64864.1"/>
    </source>
</evidence>
<protein>
    <submittedName>
        <fullName evidence="1">Uncharacterized protein</fullName>
    </submittedName>
</protein>
<proteinExistence type="predicted"/>
<sequence>MIGLTMGTFYWRFVEKDITNFEEFHIAVLDISMVIKKTGENVPQLKIVKAIPDVVFVPSATVPSSYPQGSSSLT</sequence>
<reference evidence="2" key="1">
    <citation type="journal article" date="2017" name="Plant J.">
        <title>The pomegranate (Punica granatum L.) genome and the genomics of punicalagin biosynthesis.</title>
        <authorList>
            <person name="Qin G."/>
            <person name="Xu C."/>
            <person name="Ming R."/>
            <person name="Tang H."/>
            <person name="Guyot R."/>
            <person name="Kramer E.M."/>
            <person name="Hu Y."/>
            <person name="Yi X."/>
            <person name="Qi Y."/>
            <person name="Xu X."/>
            <person name="Gao Z."/>
            <person name="Pan H."/>
            <person name="Jian J."/>
            <person name="Tian Y."/>
            <person name="Yue Z."/>
            <person name="Xu Y."/>
        </authorList>
    </citation>
    <scope>NUCLEOTIDE SEQUENCE [LARGE SCALE GENOMIC DNA]</scope>
    <source>
        <strain evidence="2">cv. Dabenzi</strain>
    </source>
</reference>